<dbReference type="STRING" id="360107.CHAB381_1169"/>
<reference evidence="2" key="1">
    <citation type="submission" date="2007-07" db="EMBL/GenBank/DDBJ databases">
        <title>Complete genome sequence of Campylobacter hominis ATCC BAA-381, a commensal isolated from the human gastrointestinal tract.</title>
        <authorList>
            <person name="Fouts D.E."/>
            <person name="Mongodin E.F."/>
            <person name="Puiu D."/>
            <person name="Sebastian Y."/>
            <person name="Miller W.G."/>
            <person name="Mandrell R.E."/>
            <person name="Nelson K.E."/>
        </authorList>
    </citation>
    <scope>NUCLEOTIDE SEQUENCE [LARGE SCALE GENOMIC DNA]</scope>
    <source>
        <strain evidence="2">ATCC BAA-381 / LMG 19568 / NCTC 13146 / CH001A</strain>
    </source>
</reference>
<protein>
    <recommendedName>
        <fullName evidence="3">Phosphonate ABC transporter, periplasmic phosphonate-binding protein</fullName>
    </recommendedName>
</protein>
<dbReference type="SUPFAM" id="SSF53850">
    <property type="entry name" value="Periplasmic binding protein-like II"/>
    <property type="match status" value="1"/>
</dbReference>
<dbReference type="RefSeq" id="WP_012109024.1">
    <property type="nucleotide sequence ID" value="NC_009714.1"/>
</dbReference>
<gene>
    <name evidence="1" type="ordered locus">CHAB381_1169</name>
</gene>
<dbReference type="OrthoDB" id="5318791at2"/>
<dbReference type="eggNOG" id="COG3221">
    <property type="taxonomic scope" value="Bacteria"/>
</dbReference>
<proteinExistence type="predicted"/>
<dbReference type="HOGENOM" id="CLU_090617_0_0_7"/>
<keyword evidence="2" id="KW-1185">Reference proteome</keyword>
<sequence length="263" mass="30257">MKLAAVIYDPKVTIIWGIISDFFKQNDFELKPVFFKDYKMQVDALMAGEVDVAWNSPLAWLDTFLRSNGKSLNGSMRDTDINRSTYLIVKDEKFKTINDLKGEKIGFGAIDSPQARLIPIYNLHQNGLEYGTHYKEVRFDVGVGLNGDHIGGELESAKALLKDEVSASWMLDMNYERYTNDGTLENVRVIYKTPHFDHCIFSSRIGLDKKEFAKFNEILCKMDYENQKHKEMMDMEGLKKWVSARTSGFLQITKANEYLKFLG</sequence>
<evidence type="ECO:0000313" key="2">
    <source>
        <dbReference type="Proteomes" id="UP000002407"/>
    </source>
</evidence>
<dbReference type="Pfam" id="PF12974">
    <property type="entry name" value="Phosphonate-bd"/>
    <property type="match status" value="1"/>
</dbReference>
<dbReference type="PANTHER" id="PTHR35841:SF1">
    <property type="entry name" value="PHOSPHONATES-BINDING PERIPLASMIC PROTEIN"/>
    <property type="match status" value="1"/>
</dbReference>
<accession>A7I2I3</accession>
<dbReference type="AlphaFoldDB" id="A7I2I3"/>
<dbReference type="PANTHER" id="PTHR35841">
    <property type="entry name" value="PHOSPHONATES-BINDING PERIPLASMIC PROTEIN"/>
    <property type="match status" value="1"/>
</dbReference>
<organism evidence="1 2">
    <name type="scientific">Campylobacter hominis (strain ATCC BAA-381 / DSM 21671 / CCUG 45161 / LMG 19568 / NCTC 13146 / CH001A)</name>
    <dbReference type="NCBI Taxonomy" id="360107"/>
    <lineage>
        <taxon>Bacteria</taxon>
        <taxon>Pseudomonadati</taxon>
        <taxon>Campylobacterota</taxon>
        <taxon>Epsilonproteobacteria</taxon>
        <taxon>Campylobacterales</taxon>
        <taxon>Campylobacteraceae</taxon>
        <taxon>Campylobacter</taxon>
    </lineage>
</organism>
<evidence type="ECO:0000313" key="1">
    <source>
        <dbReference type="EMBL" id="ABS51926.1"/>
    </source>
</evidence>
<evidence type="ECO:0008006" key="3">
    <source>
        <dbReference type="Google" id="ProtNLM"/>
    </source>
</evidence>
<dbReference type="EMBL" id="CP000776">
    <property type="protein sequence ID" value="ABS51926.1"/>
    <property type="molecule type" value="Genomic_DNA"/>
</dbReference>
<name>A7I2I3_CAMHC</name>
<dbReference type="Proteomes" id="UP000002407">
    <property type="component" value="Chromosome"/>
</dbReference>
<dbReference type="KEGG" id="cha:CHAB381_1169"/>
<dbReference type="Gene3D" id="3.40.190.10">
    <property type="entry name" value="Periplasmic binding protein-like II"/>
    <property type="match status" value="2"/>
</dbReference>